<dbReference type="Pfam" id="PF03095">
    <property type="entry name" value="PTPA"/>
    <property type="match status" value="1"/>
</dbReference>
<comment type="similarity">
    <text evidence="6">Belongs to the PTPA-type PPIase family.</text>
</comment>
<comment type="caution">
    <text evidence="8">The sequence shown here is derived from an EMBL/GenBank/DDBJ whole genome shotgun (WGS) entry which is preliminary data.</text>
</comment>
<name>A0A9P6UWH0_9FUNG</name>
<evidence type="ECO:0000256" key="1">
    <source>
        <dbReference type="ARBA" id="ARBA00000971"/>
    </source>
</evidence>
<evidence type="ECO:0000256" key="3">
    <source>
        <dbReference type="ARBA" id="ARBA00022490"/>
    </source>
</evidence>
<dbReference type="InterPro" id="IPR004327">
    <property type="entry name" value="Phstyr_phstse_ac"/>
</dbReference>
<dbReference type="FunFam" id="1.20.120.1150:FF:000002">
    <property type="entry name" value="Serine/threonine-protein phosphatase 2A activator"/>
    <property type="match status" value="1"/>
</dbReference>
<keyword evidence="5 6" id="KW-0413">Isomerase</keyword>
<feature type="compositionally biased region" description="Polar residues" evidence="7">
    <location>
        <begin position="167"/>
        <end position="186"/>
    </location>
</feature>
<dbReference type="Proteomes" id="UP000738325">
    <property type="component" value="Unassembled WGS sequence"/>
</dbReference>
<keyword evidence="4 6" id="KW-0697">Rotamase</keyword>
<dbReference type="GO" id="GO:0005737">
    <property type="term" value="C:cytoplasm"/>
    <property type="evidence" value="ECO:0007669"/>
    <property type="project" value="UniProtKB-SubCell"/>
</dbReference>
<dbReference type="GO" id="GO:0005634">
    <property type="term" value="C:nucleus"/>
    <property type="evidence" value="ECO:0007669"/>
    <property type="project" value="TreeGrafter"/>
</dbReference>
<proteinExistence type="inferred from homology"/>
<dbReference type="EC" id="5.2.1.8" evidence="6"/>
<protein>
    <recommendedName>
        <fullName evidence="6">Serine/threonine-protein phosphatase 2A activator</fullName>
        <ecNumber evidence="6">5.2.1.8</ecNumber>
    </recommendedName>
    <alternativeName>
        <fullName evidence="6">Phosphotyrosyl phosphatase activator</fullName>
    </alternativeName>
</protein>
<dbReference type="GO" id="GO:0007052">
    <property type="term" value="P:mitotic spindle organization"/>
    <property type="evidence" value="ECO:0007669"/>
    <property type="project" value="TreeGrafter"/>
</dbReference>
<evidence type="ECO:0000313" key="8">
    <source>
        <dbReference type="EMBL" id="KAG0324105.1"/>
    </source>
</evidence>
<dbReference type="InterPro" id="IPR043170">
    <property type="entry name" value="PTPA_C_lid"/>
</dbReference>
<evidence type="ECO:0000256" key="4">
    <source>
        <dbReference type="ARBA" id="ARBA00023110"/>
    </source>
</evidence>
<feature type="region of interest" description="Disordered" evidence="7">
    <location>
        <begin position="1"/>
        <end position="41"/>
    </location>
</feature>
<feature type="compositionally biased region" description="Low complexity" evidence="7">
    <location>
        <begin position="149"/>
        <end position="162"/>
    </location>
</feature>
<dbReference type="PANTHER" id="PTHR10012">
    <property type="entry name" value="SERINE/THREONINE-PROTEIN PHOSPHATASE 2A REGULATORY SUBUNIT B"/>
    <property type="match status" value="1"/>
</dbReference>
<comment type="subcellular location">
    <subcellularLocation>
        <location evidence="2 6">Cytoplasm</location>
    </subcellularLocation>
</comment>
<dbReference type="Gene3D" id="1.20.120.1150">
    <property type="match status" value="1"/>
</dbReference>
<evidence type="ECO:0000256" key="5">
    <source>
        <dbReference type="ARBA" id="ARBA00023235"/>
    </source>
</evidence>
<comment type="catalytic activity">
    <reaction evidence="1 6">
        <text>[protein]-peptidylproline (omega=180) = [protein]-peptidylproline (omega=0)</text>
        <dbReference type="Rhea" id="RHEA:16237"/>
        <dbReference type="Rhea" id="RHEA-COMP:10747"/>
        <dbReference type="Rhea" id="RHEA-COMP:10748"/>
        <dbReference type="ChEBI" id="CHEBI:83833"/>
        <dbReference type="ChEBI" id="CHEBI:83834"/>
        <dbReference type="EC" id="5.2.1.8"/>
    </reaction>
</comment>
<evidence type="ECO:0000256" key="2">
    <source>
        <dbReference type="ARBA" id="ARBA00004496"/>
    </source>
</evidence>
<dbReference type="GO" id="GO:0008160">
    <property type="term" value="F:protein tyrosine phosphatase activator activity"/>
    <property type="evidence" value="ECO:0007669"/>
    <property type="project" value="TreeGrafter"/>
</dbReference>
<dbReference type="InterPro" id="IPR037218">
    <property type="entry name" value="PTPA_sf"/>
</dbReference>
<evidence type="ECO:0000313" key="9">
    <source>
        <dbReference type="Proteomes" id="UP000738325"/>
    </source>
</evidence>
<feature type="region of interest" description="Disordered" evidence="7">
    <location>
        <begin position="148"/>
        <end position="195"/>
    </location>
</feature>
<dbReference type="GO" id="GO:0003755">
    <property type="term" value="F:peptidyl-prolyl cis-trans isomerase activity"/>
    <property type="evidence" value="ECO:0007669"/>
    <property type="project" value="UniProtKB-KW"/>
</dbReference>
<sequence length="599" mass="65731">MANPDAKHPLAEGTAGISSTSFLTPATNPGLHASDRQSVDYSDKVPQVIEWTSALSKEKVQIPPVSISDLGQTQGQSPGALTPTSSSMPVDHLNADLEELHKLTPALVEISAPDIPDIQNLNLAQSSNPSYLSSKPYSVSGHYARGLDASAAPSPPSSIIAEPPSPTLSHASLKLGSTYSSTSSNAGEEDQDQDMDQDLTPAIENSSQDQNTVTAALANSSISPQAMEEQEQSQSQAAFTVPRREILTKEDLELFHASPSYTSFFDFLEVLNQSVVGVTSTAECHQSDVINGMLETLDFVNDVTVQYPPETGHESRFGNPAFRKFYDQVGLSASSWMERLVTPKEAVPEVTKYFVECWGNRKRIDYGTGHEASFLAWLYCFDKLGLIKQEDYKAVVIKVFFKYIEVMRNLQFAYWLEPAGSHGVWGLDDYHFLPFLFGSAQLMGHKYIRPKSIHDDDIVSEFAKDYMYLSCVKFINSVKSASLRWHSPMLDDISAVKTWDKVNSGMIKMYKAEVFGKLPIMQHFLFGSLLPFKGQSDNRILDDDEEDSGVEGHTHIHAFGQEFPTCCGMKIPSAIAAAAASGATGERTVPGGARRLPFD</sequence>
<dbReference type="OrthoDB" id="16120at2759"/>
<keyword evidence="3 6" id="KW-0963">Cytoplasm</keyword>
<evidence type="ECO:0000256" key="6">
    <source>
        <dbReference type="RuleBase" id="RU361210"/>
    </source>
</evidence>
<dbReference type="EMBL" id="JAAAIP010000163">
    <property type="protein sequence ID" value="KAG0324105.1"/>
    <property type="molecule type" value="Genomic_DNA"/>
</dbReference>
<accession>A0A9P6UWH0</accession>
<evidence type="ECO:0000256" key="7">
    <source>
        <dbReference type="SAM" id="MobiDB-lite"/>
    </source>
</evidence>
<gene>
    <name evidence="8" type="primary">RRD2</name>
    <name evidence="8" type="ORF">BGZ99_002210</name>
</gene>
<reference evidence="8" key="1">
    <citation type="journal article" date="2020" name="Fungal Divers.">
        <title>Resolving the Mortierellaceae phylogeny through synthesis of multi-gene phylogenetics and phylogenomics.</title>
        <authorList>
            <person name="Vandepol N."/>
            <person name="Liber J."/>
            <person name="Desiro A."/>
            <person name="Na H."/>
            <person name="Kennedy M."/>
            <person name="Barry K."/>
            <person name="Grigoriev I.V."/>
            <person name="Miller A.N."/>
            <person name="O'Donnell K."/>
            <person name="Stajich J.E."/>
            <person name="Bonito G."/>
        </authorList>
    </citation>
    <scope>NUCLEOTIDE SEQUENCE</scope>
    <source>
        <strain evidence="8">REB-010B</strain>
    </source>
</reference>
<feature type="compositionally biased region" description="Basic and acidic residues" evidence="7">
    <location>
        <begin position="1"/>
        <end position="10"/>
    </location>
</feature>
<dbReference type="PANTHER" id="PTHR10012:SF5">
    <property type="entry name" value="SERINE_THREONINE-PROTEIN PHOSPHATASE 2A ACTIVATOR 2"/>
    <property type="match status" value="1"/>
</dbReference>
<dbReference type="GO" id="GO:0000159">
    <property type="term" value="C:protein phosphatase type 2A complex"/>
    <property type="evidence" value="ECO:0007669"/>
    <property type="project" value="TreeGrafter"/>
</dbReference>
<dbReference type="AlphaFoldDB" id="A0A9P6UWH0"/>
<keyword evidence="9" id="KW-1185">Reference proteome</keyword>
<dbReference type="CDD" id="cd04087">
    <property type="entry name" value="PTPA"/>
    <property type="match status" value="1"/>
</dbReference>
<feature type="compositionally biased region" description="Polar residues" evidence="7">
    <location>
        <begin position="16"/>
        <end position="27"/>
    </location>
</feature>
<comment type="function">
    <text evidence="6">PPIases accelerate the folding of proteins. It catalyzes the cis-trans isomerization of proline imidic peptide bonds in oligopeptides.</text>
</comment>
<organism evidence="8 9">
    <name type="scientific">Dissophora globulifera</name>
    <dbReference type="NCBI Taxonomy" id="979702"/>
    <lineage>
        <taxon>Eukaryota</taxon>
        <taxon>Fungi</taxon>
        <taxon>Fungi incertae sedis</taxon>
        <taxon>Mucoromycota</taxon>
        <taxon>Mortierellomycotina</taxon>
        <taxon>Mortierellomycetes</taxon>
        <taxon>Mortierellales</taxon>
        <taxon>Mortierellaceae</taxon>
        <taxon>Dissophora</taxon>
    </lineage>
</organism>
<dbReference type="SUPFAM" id="SSF140984">
    <property type="entry name" value="PTPA-like"/>
    <property type="match status" value="1"/>
</dbReference>